<dbReference type="EMBL" id="BLAY01000224">
    <property type="protein sequence ID" value="GET43467.1"/>
    <property type="molecule type" value="Genomic_DNA"/>
</dbReference>
<gene>
    <name evidence="10" type="ORF">MiSe_82910</name>
</gene>
<protein>
    <submittedName>
        <fullName evidence="10">Glycoside hydrolase family protein</fullName>
    </submittedName>
</protein>
<dbReference type="InterPro" id="IPR025887">
    <property type="entry name" value="Glyco_hydro_31_N_dom"/>
</dbReference>
<evidence type="ECO:0000313" key="10">
    <source>
        <dbReference type="EMBL" id="GET43467.1"/>
    </source>
</evidence>
<dbReference type="Pfam" id="PF17137">
    <property type="entry name" value="DUF5110"/>
    <property type="match status" value="1"/>
</dbReference>
<evidence type="ECO:0000259" key="9">
    <source>
        <dbReference type="Pfam" id="PF21365"/>
    </source>
</evidence>
<dbReference type="Pfam" id="PF01055">
    <property type="entry name" value="Glyco_hydro_31_2nd"/>
    <property type="match status" value="1"/>
</dbReference>
<dbReference type="InterPro" id="IPR048395">
    <property type="entry name" value="Glyco_hydro_31_C"/>
</dbReference>
<dbReference type="RefSeq" id="WP_226592300.1">
    <property type="nucleotide sequence ID" value="NZ_BLAY01000224.1"/>
</dbReference>
<dbReference type="SUPFAM" id="SSF74650">
    <property type="entry name" value="Galactose mutarotase-like"/>
    <property type="match status" value="1"/>
</dbReference>
<keyword evidence="11" id="KW-1185">Reference proteome</keyword>
<feature type="domain" description="Glycosyl hydrolase family 31 C-terminal" evidence="9">
    <location>
        <begin position="592"/>
        <end position="678"/>
    </location>
</feature>
<reference evidence="10" key="1">
    <citation type="submission" date="2019-10" db="EMBL/GenBank/DDBJ databases">
        <title>Draft genome sequece of Microseira wollei NIES-4236.</title>
        <authorList>
            <person name="Yamaguchi H."/>
            <person name="Suzuki S."/>
            <person name="Kawachi M."/>
        </authorList>
    </citation>
    <scope>NUCLEOTIDE SEQUENCE</scope>
    <source>
        <strain evidence="10">NIES-4236</strain>
    </source>
</reference>
<evidence type="ECO:0000259" key="6">
    <source>
        <dbReference type="Pfam" id="PF01055"/>
    </source>
</evidence>
<dbReference type="Pfam" id="PF21365">
    <property type="entry name" value="Glyco_hydro_31_3rd"/>
    <property type="match status" value="1"/>
</dbReference>
<dbReference type="Gene3D" id="3.20.20.80">
    <property type="entry name" value="Glycosidases"/>
    <property type="match status" value="1"/>
</dbReference>
<dbReference type="CDD" id="cd06604">
    <property type="entry name" value="GH31_glucosidase_II_MalA"/>
    <property type="match status" value="1"/>
</dbReference>
<dbReference type="GO" id="GO:0005975">
    <property type="term" value="P:carbohydrate metabolic process"/>
    <property type="evidence" value="ECO:0007669"/>
    <property type="project" value="InterPro"/>
</dbReference>
<evidence type="ECO:0000259" key="8">
    <source>
        <dbReference type="Pfam" id="PF17137"/>
    </source>
</evidence>
<comment type="similarity">
    <text evidence="1 4">Belongs to the glycosyl hydrolase 31 family.</text>
</comment>
<dbReference type="SUPFAM" id="SSF51445">
    <property type="entry name" value="(Trans)glycosidases"/>
    <property type="match status" value="1"/>
</dbReference>
<feature type="domain" description="Glycoside hydrolase family 31 TIM barrel" evidence="6">
    <location>
        <begin position="250"/>
        <end position="584"/>
    </location>
</feature>
<dbReference type="InterPro" id="IPR013780">
    <property type="entry name" value="Glyco_hydro_b"/>
</dbReference>
<sequence length="882" mass="100226">MPQYFGKLPTTNQAWSTIAAVESIDSDERGVWCNCGEARLGIKVLAPNLIHVQMSPTGEFIPRRSWAVTKDDREWQFVPFQVRKSDEKVEIETEQLRVCIERNPCRIACFDKQGRLFAQDVDLGMAWRTGAVAAWKRIEANEHFYGFGERTRLLDKLSEVKTNWTTDCLDYGSLTDEMYQAIPFFIALRPQLAYGIFCNTTFWSQFDIGAEQPGVWRMETRGNELDYYIIYGPEPAQILSTYTQLTGRMPLPPKWALGYHQSRWSYESEAVVRELVQEFRQRRIPCDVIHLDIDYMRGYRVFTWSPKRFGDPAKLIGDLKQDGFKVVTIINPGVKYEPEGDYHVFDQGLKDDYFVRKSDGRIFHGYVWPDKAVFPDFMRAEVRQWWGDLHASLTDVGVAGIWHDMNEPAIDDRPFGDQGVKIWFPLDAPQGEGSDSTTHAEVHNLYGLMMAKASYEAMQRQRPHERSFILTRSGFAGVQRYSSVWMGDNQSLWDHLEMSLPMLCNMGLSGVAFVGCDIGGFAGNATAELFARWMQQAILYPLMRGHSAMTTAPHEPWVFGEQVENICREYINLRYQLLPYIYTLFWQAATTGAPILRPLVYDYPNDSTTYTLSDQVLLGSSIMAAPILRPGIEYRAVYLPEGSWYDWWSGELYQGPTHILAHAPLERMPLYVRGGGIIPIEPIVQFVDERSPQPPMPRGAQDWRSPQPPMPRGTQDLPPQPRGAQDLPPQPRGAQDLPPQPRGTQDLPPQPRGAQDLPPQPRGTQDLPPQPRGAQDLPPQPRGTQDLSPKALGAWGDLTLRIWPGTGEFTLYEDDGNSFEYRTGAWATTTYRVRPEAEQFIVEIAARSGQFSPPSREVIVELVGVGEQGFTDDGTARNLVFD</sequence>
<organism evidence="10 11">
    <name type="scientific">Microseira wollei NIES-4236</name>
    <dbReference type="NCBI Taxonomy" id="2530354"/>
    <lineage>
        <taxon>Bacteria</taxon>
        <taxon>Bacillati</taxon>
        <taxon>Cyanobacteriota</taxon>
        <taxon>Cyanophyceae</taxon>
        <taxon>Oscillatoriophycideae</taxon>
        <taxon>Aerosakkonematales</taxon>
        <taxon>Aerosakkonemataceae</taxon>
        <taxon>Microseira</taxon>
    </lineage>
</organism>
<dbReference type="CDD" id="cd14752">
    <property type="entry name" value="GH31_N"/>
    <property type="match status" value="1"/>
</dbReference>
<keyword evidence="3 4" id="KW-0326">Glycosidase</keyword>
<keyword evidence="2 4" id="KW-0378">Hydrolase</keyword>
<evidence type="ECO:0000256" key="1">
    <source>
        <dbReference type="ARBA" id="ARBA00007806"/>
    </source>
</evidence>
<evidence type="ECO:0000259" key="7">
    <source>
        <dbReference type="Pfam" id="PF13802"/>
    </source>
</evidence>
<dbReference type="Pfam" id="PF13802">
    <property type="entry name" value="Gal_mutarotas_2"/>
    <property type="match status" value="1"/>
</dbReference>
<dbReference type="SUPFAM" id="SSF51011">
    <property type="entry name" value="Glycosyl hydrolase domain"/>
    <property type="match status" value="1"/>
</dbReference>
<evidence type="ECO:0000256" key="4">
    <source>
        <dbReference type="RuleBase" id="RU361185"/>
    </source>
</evidence>
<evidence type="ECO:0000313" key="11">
    <source>
        <dbReference type="Proteomes" id="UP001050975"/>
    </source>
</evidence>
<feature type="domain" description="DUF5110" evidence="8">
    <location>
        <begin position="798"/>
        <end position="864"/>
    </location>
</feature>
<dbReference type="InterPro" id="IPR000322">
    <property type="entry name" value="Glyco_hydro_31_TIM"/>
</dbReference>
<dbReference type="GO" id="GO:0030246">
    <property type="term" value="F:carbohydrate binding"/>
    <property type="evidence" value="ECO:0007669"/>
    <property type="project" value="InterPro"/>
</dbReference>
<evidence type="ECO:0000256" key="5">
    <source>
        <dbReference type="SAM" id="MobiDB-lite"/>
    </source>
</evidence>
<feature type="region of interest" description="Disordered" evidence="5">
    <location>
        <begin position="689"/>
        <end position="790"/>
    </location>
</feature>
<evidence type="ECO:0000256" key="3">
    <source>
        <dbReference type="ARBA" id="ARBA00023295"/>
    </source>
</evidence>
<dbReference type="Gene3D" id="2.60.40.1760">
    <property type="entry name" value="glycosyl hydrolase (family 31)"/>
    <property type="match status" value="1"/>
</dbReference>
<dbReference type="PROSITE" id="PS00129">
    <property type="entry name" value="GLYCOSYL_HYDROL_F31_1"/>
    <property type="match status" value="1"/>
</dbReference>
<name>A0AAV3XTM6_9CYAN</name>
<dbReference type="GO" id="GO:0004553">
    <property type="term" value="F:hydrolase activity, hydrolyzing O-glycosyl compounds"/>
    <property type="evidence" value="ECO:0007669"/>
    <property type="project" value="InterPro"/>
</dbReference>
<proteinExistence type="inferred from homology"/>
<dbReference type="InterPro" id="IPR030458">
    <property type="entry name" value="Glyco_hydro_31_AS"/>
</dbReference>
<dbReference type="PANTHER" id="PTHR22762">
    <property type="entry name" value="ALPHA-GLUCOSIDASE"/>
    <property type="match status" value="1"/>
</dbReference>
<feature type="domain" description="Glycoside hydrolase family 31 N-terminal" evidence="7">
    <location>
        <begin position="40"/>
        <end position="207"/>
    </location>
</feature>
<dbReference type="InterPro" id="IPR017853">
    <property type="entry name" value="GH"/>
</dbReference>
<accession>A0AAV3XTM6</accession>
<dbReference type="PANTHER" id="PTHR22762:SF166">
    <property type="entry name" value="ALPHA-GLUCOSIDASE"/>
    <property type="match status" value="1"/>
</dbReference>
<dbReference type="Proteomes" id="UP001050975">
    <property type="component" value="Unassembled WGS sequence"/>
</dbReference>
<dbReference type="Gene3D" id="2.60.40.1180">
    <property type="entry name" value="Golgi alpha-mannosidase II"/>
    <property type="match status" value="2"/>
</dbReference>
<dbReference type="InterPro" id="IPR033403">
    <property type="entry name" value="DUF5110"/>
</dbReference>
<dbReference type="AlphaFoldDB" id="A0AAV3XTM6"/>
<dbReference type="InterPro" id="IPR011013">
    <property type="entry name" value="Gal_mutarotase_sf_dom"/>
</dbReference>
<comment type="caution">
    <text evidence="10">The sequence shown here is derived from an EMBL/GenBank/DDBJ whole genome shotgun (WGS) entry which is preliminary data.</text>
</comment>
<evidence type="ECO:0000256" key="2">
    <source>
        <dbReference type="ARBA" id="ARBA00022801"/>
    </source>
</evidence>